<dbReference type="InterPro" id="IPR045113">
    <property type="entry name" value="Rpb7-like"/>
</dbReference>
<dbReference type="Proteomes" id="UP001237642">
    <property type="component" value="Unassembled WGS sequence"/>
</dbReference>
<dbReference type="EMBL" id="JAUIZM010000010">
    <property type="protein sequence ID" value="KAK1362488.1"/>
    <property type="molecule type" value="Genomic_DNA"/>
</dbReference>
<dbReference type="InterPro" id="IPR012340">
    <property type="entry name" value="NA-bd_OB-fold"/>
</dbReference>
<gene>
    <name evidence="5" type="ORF">POM88_046962</name>
</gene>
<keyword evidence="2 4" id="KW-0240">DNA-directed RNA polymerase</keyword>
<evidence type="ECO:0000256" key="3">
    <source>
        <dbReference type="ARBA" id="ARBA00023163"/>
    </source>
</evidence>
<organism evidence="5 6">
    <name type="scientific">Heracleum sosnowskyi</name>
    <dbReference type="NCBI Taxonomy" id="360622"/>
    <lineage>
        <taxon>Eukaryota</taxon>
        <taxon>Viridiplantae</taxon>
        <taxon>Streptophyta</taxon>
        <taxon>Embryophyta</taxon>
        <taxon>Tracheophyta</taxon>
        <taxon>Spermatophyta</taxon>
        <taxon>Magnoliopsida</taxon>
        <taxon>eudicotyledons</taxon>
        <taxon>Gunneridae</taxon>
        <taxon>Pentapetalae</taxon>
        <taxon>asterids</taxon>
        <taxon>campanulids</taxon>
        <taxon>Apiales</taxon>
        <taxon>Apiaceae</taxon>
        <taxon>Apioideae</taxon>
        <taxon>apioid superclade</taxon>
        <taxon>Tordylieae</taxon>
        <taxon>Tordyliinae</taxon>
        <taxon>Heracleum</taxon>
    </lineage>
</organism>
<dbReference type="GO" id="GO:0003727">
    <property type="term" value="F:single-stranded RNA binding"/>
    <property type="evidence" value="ECO:0007669"/>
    <property type="project" value="TreeGrafter"/>
</dbReference>
<comment type="caution">
    <text evidence="5">The sequence shown here is derived from an EMBL/GenBank/DDBJ whole genome shotgun (WGS) entry which is preliminary data.</text>
</comment>
<comment type="function">
    <text evidence="4">DNA-dependent RNA polymerase which catalyzes the transcription of DNA into RNA using the four ribonucleoside triphosphates as substrates.</text>
</comment>
<evidence type="ECO:0000313" key="6">
    <source>
        <dbReference type="Proteomes" id="UP001237642"/>
    </source>
</evidence>
<evidence type="ECO:0000256" key="4">
    <source>
        <dbReference type="RuleBase" id="RU369086"/>
    </source>
</evidence>
<name>A0AAD8HA38_9APIA</name>
<evidence type="ECO:0000313" key="5">
    <source>
        <dbReference type="EMBL" id="KAK1362488.1"/>
    </source>
</evidence>
<sequence>MLEEVEYSINVVVRLTELDENKQVSQNLIVTRLLKQMMNVKSTEEIGYFLAVTELKRIGTGTVLDSLDYVLFPVSVQCRTFLPVNGEIMHGVVYKVNVIGVFMRRGPMRFIFLPAQKMPGYSYVHDDQNPCFVSTDGSRIGLDVVVSFRVYGTRWVHRNRYAEREYTLIASLEGNCLGPMALSGHDCLDLESCRFPDS</sequence>
<dbReference type="GO" id="GO:0003697">
    <property type="term" value="F:single-stranded DNA binding"/>
    <property type="evidence" value="ECO:0007669"/>
    <property type="project" value="TreeGrafter"/>
</dbReference>
<accession>A0AAD8HA38</accession>
<dbReference type="Gene3D" id="2.40.50.140">
    <property type="entry name" value="Nucleic acid-binding proteins"/>
    <property type="match status" value="1"/>
</dbReference>
<proteinExistence type="predicted"/>
<keyword evidence="4" id="KW-0539">Nucleus</keyword>
<keyword evidence="3 4" id="KW-0804">Transcription</keyword>
<reference evidence="5" key="1">
    <citation type="submission" date="2023-02" db="EMBL/GenBank/DDBJ databases">
        <title>Genome of toxic invasive species Heracleum sosnowskyi carries increased number of genes despite the absence of recent whole-genome duplications.</title>
        <authorList>
            <person name="Schelkunov M."/>
            <person name="Shtratnikova V."/>
            <person name="Makarenko M."/>
            <person name="Klepikova A."/>
            <person name="Omelchenko D."/>
            <person name="Novikova G."/>
            <person name="Obukhova E."/>
            <person name="Bogdanov V."/>
            <person name="Penin A."/>
            <person name="Logacheva M."/>
        </authorList>
    </citation>
    <scope>NUCLEOTIDE SEQUENCE</scope>
    <source>
        <strain evidence="5">Hsosn_3</strain>
        <tissue evidence="5">Leaf</tissue>
    </source>
</reference>
<dbReference type="InterPro" id="IPR036898">
    <property type="entry name" value="RNA_pol_Rpb7-like_N_sf"/>
</dbReference>
<dbReference type="GO" id="GO:0005634">
    <property type="term" value="C:nucleus"/>
    <property type="evidence" value="ECO:0007669"/>
    <property type="project" value="UniProtKB-SubCell"/>
</dbReference>
<dbReference type="Gene3D" id="3.30.1490.120">
    <property type="entry name" value="RNA polymerase Rpb7-like, N-terminal domain"/>
    <property type="match status" value="1"/>
</dbReference>
<dbReference type="PANTHER" id="PTHR12709">
    <property type="entry name" value="DNA-DIRECTED RNA POLYMERASE II, III"/>
    <property type="match status" value="1"/>
</dbReference>
<evidence type="ECO:0000256" key="2">
    <source>
        <dbReference type="ARBA" id="ARBA00022478"/>
    </source>
</evidence>
<dbReference type="GO" id="GO:0006352">
    <property type="term" value="P:DNA-templated transcription initiation"/>
    <property type="evidence" value="ECO:0007669"/>
    <property type="project" value="UniProtKB-UniRule"/>
</dbReference>
<keyword evidence="6" id="KW-1185">Reference proteome</keyword>
<dbReference type="AlphaFoldDB" id="A0AAD8HA38"/>
<evidence type="ECO:0000256" key="1">
    <source>
        <dbReference type="ARBA" id="ARBA00004123"/>
    </source>
</evidence>
<dbReference type="PANTHER" id="PTHR12709:SF6">
    <property type="entry name" value="DNA-DIRECTED RNA POLYMERASE SUBUNIT 7-LIKE PROTEIN"/>
    <property type="match status" value="1"/>
</dbReference>
<dbReference type="SUPFAM" id="SSF50249">
    <property type="entry name" value="Nucleic acid-binding proteins"/>
    <property type="match status" value="1"/>
</dbReference>
<protein>
    <recommendedName>
        <fullName evidence="4">DNA-directed RNA polymerase subunit</fullName>
    </recommendedName>
</protein>
<reference evidence="5" key="2">
    <citation type="submission" date="2023-05" db="EMBL/GenBank/DDBJ databases">
        <authorList>
            <person name="Schelkunov M.I."/>
        </authorList>
    </citation>
    <scope>NUCLEOTIDE SEQUENCE</scope>
    <source>
        <strain evidence="5">Hsosn_3</strain>
        <tissue evidence="5">Leaf</tissue>
    </source>
</reference>
<dbReference type="GO" id="GO:0000428">
    <property type="term" value="C:DNA-directed RNA polymerase complex"/>
    <property type="evidence" value="ECO:0007669"/>
    <property type="project" value="UniProtKB-KW"/>
</dbReference>
<comment type="subcellular location">
    <subcellularLocation>
        <location evidence="1 4">Nucleus</location>
    </subcellularLocation>
</comment>